<keyword evidence="1" id="KW-0472">Membrane</keyword>
<dbReference type="RefSeq" id="WP_007279593.1">
    <property type="nucleotide sequence ID" value="NZ_ABCK01000015.1"/>
</dbReference>
<sequence>MSENKEKNTARKPKALDYFKAVVLSAIVVVVVFYSHEELQVKYDAILPDIYPNENVVGTWNSDKDASSVNFDANGAAKIKNKKMIYIKTTPDNFTLFQFGRDKMGNRTGLIAHKVKLLGDTKLEMGRDSYSKLVAQK</sequence>
<dbReference type="AlphaFoldDB" id="A6DP09"/>
<gene>
    <name evidence="2" type="ORF">LNTAR_01997</name>
</gene>
<evidence type="ECO:0000313" key="3">
    <source>
        <dbReference type="Proteomes" id="UP000004947"/>
    </source>
</evidence>
<dbReference type="EMBL" id="ABCK01000015">
    <property type="protein sequence ID" value="EDM26541.1"/>
    <property type="molecule type" value="Genomic_DNA"/>
</dbReference>
<feature type="transmembrane region" description="Helical" evidence="1">
    <location>
        <begin position="15"/>
        <end position="34"/>
    </location>
</feature>
<comment type="caution">
    <text evidence="2">The sequence shown here is derived from an EMBL/GenBank/DDBJ whole genome shotgun (WGS) entry which is preliminary data.</text>
</comment>
<keyword evidence="1" id="KW-0812">Transmembrane</keyword>
<dbReference type="STRING" id="313628.LNTAR_01997"/>
<name>A6DP09_9BACT</name>
<proteinExistence type="predicted"/>
<evidence type="ECO:0000256" key="1">
    <source>
        <dbReference type="SAM" id="Phobius"/>
    </source>
</evidence>
<evidence type="ECO:0000313" key="2">
    <source>
        <dbReference type="EMBL" id="EDM26541.1"/>
    </source>
</evidence>
<reference evidence="2 3" key="1">
    <citation type="journal article" date="2010" name="J. Bacteriol.">
        <title>Genome sequence of Lentisphaera araneosa HTCC2155T, the type species of the order Lentisphaerales in the phylum Lentisphaerae.</title>
        <authorList>
            <person name="Thrash J.C."/>
            <person name="Cho J.C."/>
            <person name="Vergin K.L."/>
            <person name="Morris R.M."/>
            <person name="Giovannoni S.J."/>
        </authorList>
    </citation>
    <scope>NUCLEOTIDE SEQUENCE [LARGE SCALE GENOMIC DNA]</scope>
    <source>
        <strain evidence="2 3">HTCC2155</strain>
    </source>
</reference>
<protein>
    <submittedName>
        <fullName evidence="2">Uncharacterized protein</fullName>
    </submittedName>
</protein>
<keyword evidence="1" id="KW-1133">Transmembrane helix</keyword>
<keyword evidence="3" id="KW-1185">Reference proteome</keyword>
<organism evidence="2 3">
    <name type="scientific">Lentisphaera araneosa HTCC2155</name>
    <dbReference type="NCBI Taxonomy" id="313628"/>
    <lineage>
        <taxon>Bacteria</taxon>
        <taxon>Pseudomonadati</taxon>
        <taxon>Lentisphaerota</taxon>
        <taxon>Lentisphaeria</taxon>
        <taxon>Lentisphaerales</taxon>
        <taxon>Lentisphaeraceae</taxon>
        <taxon>Lentisphaera</taxon>
    </lineage>
</organism>
<accession>A6DP09</accession>
<dbReference type="Proteomes" id="UP000004947">
    <property type="component" value="Unassembled WGS sequence"/>
</dbReference>